<evidence type="ECO:0000259" key="9">
    <source>
        <dbReference type="Pfam" id="PF09976"/>
    </source>
</evidence>
<evidence type="ECO:0000256" key="8">
    <source>
        <dbReference type="SAM" id="Phobius"/>
    </source>
</evidence>
<evidence type="ECO:0000256" key="7">
    <source>
        <dbReference type="ARBA" id="ARBA00023186"/>
    </source>
</evidence>
<protein>
    <submittedName>
        <fullName evidence="10">Tetratricopeptide repeat protein</fullName>
    </submittedName>
</protein>
<feature type="transmembrane region" description="Helical" evidence="8">
    <location>
        <begin position="34"/>
        <end position="54"/>
    </location>
</feature>
<feature type="domain" description="Ancillary SecYEG translocon subunit/Cell division coordinator CpoB TPR" evidence="9">
    <location>
        <begin position="28"/>
        <end position="195"/>
    </location>
</feature>
<comment type="caution">
    <text evidence="10">The sequence shown here is derived from an EMBL/GenBank/DDBJ whole genome shotgun (WGS) entry which is preliminary data.</text>
</comment>
<evidence type="ECO:0000313" key="10">
    <source>
        <dbReference type="EMBL" id="MEN2791783.1"/>
    </source>
</evidence>
<evidence type="ECO:0000256" key="1">
    <source>
        <dbReference type="ARBA" id="ARBA00004167"/>
    </source>
</evidence>
<dbReference type="PANTHER" id="PTHR38035:SF1">
    <property type="entry name" value="ANCILLARY SECYEG TRANSLOCON SUBUNIT"/>
    <property type="match status" value="1"/>
</dbReference>
<dbReference type="Pfam" id="PF09976">
    <property type="entry name" value="TPR_21"/>
    <property type="match status" value="1"/>
</dbReference>
<evidence type="ECO:0000256" key="5">
    <source>
        <dbReference type="ARBA" id="ARBA00022989"/>
    </source>
</evidence>
<evidence type="ECO:0000256" key="3">
    <source>
        <dbReference type="ARBA" id="ARBA00022475"/>
    </source>
</evidence>
<keyword evidence="6 8" id="KW-0472">Membrane</keyword>
<keyword evidence="7" id="KW-0143">Chaperone</keyword>
<evidence type="ECO:0000313" key="11">
    <source>
        <dbReference type="Proteomes" id="UP001419910"/>
    </source>
</evidence>
<name>A0ABU9Y7J0_9SPHN</name>
<dbReference type="Proteomes" id="UP001419910">
    <property type="component" value="Unassembled WGS sequence"/>
</dbReference>
<gene>
    <name evidence="10" type="ORF">ABC974_19280</name>
</gene>
<dbReference type="EMBL" id="JBDIME010000020">
    <property type="protein sequence ID" value="MEN2791783.1"/>
    <property type="molecule type" value="Genomic_DNA"/>
</dbReference>
<organism evidence="10 11">
    <name type="scientific">Sphingomonas oligophenolica</name>
    <dbReference type="NCBI Taxonomy" id="301154"/>
    <lineage>
        <taxon>Bacteria</taxon>
        <taxon>Pseudomonadati</taxon>
        <taxon>Pseudomonadota</taxon>
        <taxon>Alphaproteobacteria</taxon>
        <taxon>Sphingomonadales</taxon>
        <taxon>Sphingomonadaceae</taxon>
        <taxon>Sphingomonas</taxon>
    </lineage>
</organism>
<keyword evidence="11" id="KW-1185">Reference proteome</keyword>
<accession>A0ABU9Y7J0</accession>
<evidence type="ECO:0000256" key="4">
    <source>
        <dbReference type="ARBA" id="ARBA00022692"/>
    </source>
</evidence>
<comment type="subcellular location">
    <subcellularLocation>
        <location evidence="2">Cell membrane</location>
    </subcellularLocation>
    <subcellularLocation>
        <location evidence="1">Membrane</location>
        <topology evidence="1">Single-pass membrane protein</topology>
    </subcellularLocation>
</comment>
<keyword evidence="4 8" id="KW-0812">Transmembrane</keyword>
<dbReference type="InterPro" id="IPR018704">
    <property type="entry name" value="SecYEG/CpoB_TPR"/>
</dbReference>
<proteinExistence type="predicted"/>
<evidence type="ECO:0000256" key="2">
    <source>
        <dbReference type="ARBA" id="ARBA00004236"/>
    </source>
</evidence>
<reference evidence="10 11" key="1">
    <citation type="submission" date="2024-05" db="EMBL/GenBank/DDBJ databases">
        <authorList>
            <person name="Liu Q."/>
            <person name="Xin Y.-H."/>
        </authorList>
    </citation>
    <scope>NUCLEOTIDE SEQUENCE [LARGE SCALE GENOMIC DNA]</scope>
    <source>
        <strain evidence="10 11">CGMCC 1.10181</strain>
    </source>
</reference>
<dbReference type="InterPro" id="IPR026039">
    <property type="entry name" value="YfgM"/>
</dbReference>
<keyword evidence="5 8" id="KW-1133">Transmembrane helix</keyword>
<keyword evidence="3" id="KW-1003">Cell membrane</keyword>
<dbReference type="PANTHER" id="PTHR38035">
    <property type="entry name" value="UPF0070 PROTEIN YFGM"/>
    <property type="match status" value="1"/>
</dbReference>
<dbReference type="RefSeq" id="WP_345840512.1">
    <property type="nucleotide sequence ID" value="NZ_JBDIME010000020.1"/>
</dbReference>
<evidence type="ECO:0000256" key="6">
    <source>
        <dbReference type="ARBA" id="ARBA00023136"/>
    </source>
</evidence>
<sequence>MAVTPNTDEAFLREVDEELRRDQLASIWTRYGRWLLAAIVLALAIFGGVLYWRYHQTEVAGEQGEKLQLVYDDLVAQNLTAAKAPLDALAASKIAGYRAMARFTQADLLLQKNDLKGAAAKFSEIAGDASLGQPFRDLALIRQTSAEFDTLKPQVVVDRLRPLAVQGGAWFGSAGELVGAAYLRMNKPDRAAGIFGQMARDETVPESIRQRVVKIAETLGAQAPDHPEEKKAQ</sequence>